<organism evidence="1 2">
    <name type="scientific">Candidatus Microbacterium phytovorans</name>
    <dbReference type="NCBI Taxonomy" id="3121374"/>
    <lineage>
        <taxon>Bacteria</taxon>
        <taxon>Bacillati</taxon>
        <taxon>Actinomycetota</taxon>
        <taxon>Actinomycetes</taxon>
        <taxon>Micrococcales</taxon>
        <taxon>Microbacteriaceae</taxon>
        <taxon>Microbacterium</taxon>
    </lineage>
</organism>
<proteinExistence type="predicted"/>
<dbReference type="InterPro" id="IPR024268">
    <property type="entry name" value="AviRa"/>
</dbReference>
<dbReference type="GO" id="GO:0030488">
    <property type="term" value="P:tRNA methylation"/>
    <property type="evidence" value="ECO:0007669"/>
    <property type="project" value="TreeGrafter"/>
</dbReference>
<reference evidence="1" key="1">
    <citation type="submission" date="2023-03" db="EMBL/GenBank/DDBJ databases">
        <title>Andean soil-derived lignocellulolytic bacterial consortium as a source of novel taxa and putative plastic-active enzymes.</title>
        <authorList>
            <person name="Diaz-Garcia L."/>
            <person name="Chuvochina M."/>
            <person name="Feuerriegel G."/>
            <person name="Bunk B."/>
            <person name="Sproer C."/>
            <person name="Streit W.R."/>
            <person name="Rodriguez L.M."/>
            <person name="Overmann J."/>
            <person name="Jimenez D.J."/>
        </authorList>
    </citation>
    <scope>NUCLEOTIDE SEQUENCE</scope>
    <source>
        <strain evidence="1">MAG 4610</strain>
    </source>
</reference>
<dbReference type="Gene3D" id="3.40.50.150">
    <property type="entry name" value="Vaccinia Virus protein VP39"/>
    <property type="match status" value="1"/>
</dbReference>
<dbReference type="SUPFAM" id="SSF53335">
    <property type="entry name" value="S-adenosyl-L-methionine-dependent methyltransferases"/>
    <property type="match status" value="1"/>
</dbReference>
<name>A0AAJ5W464_9MICO</name>
<dbReference type="PANTHER" id="PTHR14911">
    <property type="entry name" value="THUMP DOMAIN-CONTAINING"/>
    <property type="match status" value="1"/>
</dbReference>
<dbReference type="Pfam" id="PF11599">
    <property type="entry name" value="AviRa"/>
    <property type="match status" value="1"/>
</dbReference>
<evidence type="ECO:0000313" key="2">
    <source>
        <dbReference type="Proteomes" id="UP001213972"/>
    </source>
</evidence>
<evidence type="ECO:0000313" key="1">
    <source>
        <dbReference type="EMBL" id="WEK14282.1"/>
    </source>
</evidence>
<dbReference type="Gene3D" id="1.10.287.540">
    <property type="entry name" value="Helix hairpin bin"/>
    <property type="match status" value="1"/>
</dbReference>
<dbReference type="AlphaFoldDB" id="A0AAJ5W464"/>
<evidence type="ECO:0008006" key="3">
    <source>
        <dbReference type="Google" id="ProtNLM"/>
    </source>
</evidence>
<dbReference type="PANTHER" id="PTHR14911:SF13">
    <property type="entry name" value="TRNA (GUANINE(6)-N2)-METHYLTRANSFERASE THUMP3"/>
    <property type="match status" value="1"/>
</dbReference>
<accession>A0AAJ5W464</accession>
<dbReference type="InterPro" id="IPR029063">
    <property type="entry name" value="SAM-dependent_MTases_sf"/>
</dbReference>
<sequence length="240" mass="25215">MRFDHANGESYEDAGGGRVIHSAPGFPGFPPRLAVELFERARLLTGRERVGLWDPMCGAGGIPTAVAMLRPERVQRVLASDVDPAAVTLAAKNLALATPAGLAERRRELTARGADADRLAAIDRLLDVPGRSSALRTDAVEADVTDAGSLARLDLDGIHVALCDLPYGTQTSWSAATSAGPPAAAALETLGAVLPTGAVVVFVTTERDDLRPLPNATRSFKHGHRHVRMYRLGEAAGGAD</sequence>
<protein>
    <recommendedName>
        <fullName evidence="3">rRNA methyltransferase</fullName>
    </recommendedName>
</protein>
<dbReference type="Proteomes" id="UP001213972">
    <property type="component" value="Chromosome"/>
</dbReference>
<dbReference type="EMBL" id="CP119321">
    <property type="protein sequence ID" value="WEK14282.1"/>
    <property type="molecule type" value="Genomic_DNA"/>
</dbReference>
<gene>
    <name evidence="1" type="ORF">P0Y48_03460</name>
</gene>
<dbReference type="GO" id="GO:0016423">
    <property type="term" value="F:tRNA (guanine) methyltransferase activity"/>
    <property type="evidence" value="ECO:0007669"/>
    <property type="project" value="TreeGrafter"/>
</dbReference>